<sequence>MNELTKLIRGDMKPALGVTEPGAIAFAVSKARSYVGGKIASVDLTLNSGMYKNAFTCGIPGSNFCGNEFAAALGVLAGDPDKGLECLANVTDMDNALAEMMVKTGRIRVHMSEITSRIFIEARVKAEEGEAVVTIRDAHTNIVNIQVNGETIFSGEEESGEHGGDHPADIHSYTLQQIYDYAVSVPAEEIAFIQEAYEMNGKLFEEGIHSERTTYARYLLEQNGGEIISDDEQKTASLLCNAAIEARVIGLDSPAMSITGSGAHGIIATMPLYGVCRHRNLPDEMLWRATAISYLVCMYIKEYSGKLSAFCGCGIAAGTGMACGLVYLNGGGVEEMTRTINNMASSITGMICDGGNQGCTMKGIVAVDAAFRSVDFAMHGISIDSIHGINGKTPEETMRHMGEIASPGMVGTEKTIVDILQEKSGVRG</sequence>
<evidence type="ECO:0000313" key="4">
    <source>
        <dbReference type="Proteomes" id="UP000886780"/>
    </source>
</evidence>
<gene>
    <name evidence="3" type="ORF">IAA28_10545</name>
</gene>
<keyword evidence="3" id="KW-0456">Lyase</keyword>
<dbReference type="HAMAP" id="MF_01845">
    <property type="entry name" value="UPF0597"/>
    <property type="match status" value="1"/>
</dbReference>
<dbReference type="InterPro" id="IPR005130">
    <property type="entry name" value="Ser_deHydtase-like_asu"/>
</dbReference>
<name>A0A9D2AWX1_9FIRM</name>
<comment type="caution">
    <text evidence="3">The sequence shown here is derived from an EMBL/GenBank/DDBJ whole genome shotgun (WGS) entry which is preliminary data.</text>
</comment>
<proteinExistence type="inferred from homology"/>
<dbReference type="InterPro" id="IPR021144">
    <property type="entry name" value="UPF0597"/>
</dbReference>
<organism evidence="3 4">
    <name type="scientific">Candidatus Lachnoclostridium stercoripullorum</name>
    <dbReference type="NCBI Taxonomy" id="2838635"/>
    <lineage>
        <taxon>Bacteria</taxon>
        <taxon>Bacillati</taxon>
        <taxon>Bacillota</taxon>
        <taxon>Clostridia</taxon>
        <taxon>Lachnospirales</taxon>
        <taxon>Lachnospiraceae</taxon>
    </lineage>
</organism>
<feature type="domain" description="Serine dehydratase-like alpha subunit" evidence="2">
    <location>
        <begin position="131"/>
        <end position="417"/>
    </location>
</feature>
<comment type="similarity">
    <text evidence="1">Belongs to the UPF0597 family.</text>
</comment>
<evidence type="ECO:0000259" key="2">
    <source>
        <dbReference type="Pfam" id="PF03313"/>
    </source>
</evidence>
<dbReference type="PIRSF" id="PIRSF006054">
    <property type="entry name" value="UCP006054"/>
    <property type="match status" value="1"/>
</dbReference>
<dbReference type="GO" id="GO:0019450">
    <property type="term" value="P:L-cysteine catabolic process to pyruvate"/>
    <property type="evidence" value="ECO:0007669"/>
    <property type="project" value="TreeGrafter"/>
</dbReference>
<dbReference type="Pfam" id="PF03313">
    <property type="entry name" value="SDH_alpha"/>
    <property type="match status" value="1"/>
</dbReference>
<dbReference type="AlphaFoldDB" id="A0A9D2AWX1"/>
<dbReference type="Proteomes" id="UP000886780">
    <property type="component" value="Unassembled WGS sequence"/>
</dbReference>
<dbReference type="PANTHER" id="PTHR30501:SF2">
    <property type="entry name" value="UPF0597 PROTEIN YHAM"/>
    <property type="match status" value="1"/>
</dbReference>
<dbReference type="PANTHER" id="PTHR30501">
    <property type="entry name" value="UPF0597 PROTEIN YHAM"/>
    <property type="match status" value="1"/>
</dbReference>
<accession>A0A9D2AWX1</accession>
<evidence type="ECO:0000256" key="1">
    <source>
        <dbReference type="HAMAP-Rule" id="MF_01845"/>
    </source>
</evidence>
<protein>
    <recommendedName>
        <fullName evidence="1">UPF0597 protein IAA28_10545</fullName>
    </recommendedName>
</protein>
<evidence type="ECO:0000313" key="3">
    <source>
        <dbReference type="EMBL" id="HIX53227.1"/>
    </source>
</evidence>
<reference evidence="3" key="1">
    <citation type="journal article" date="2021" name="PeerJ">
        <title>Extensive microbial diversity within the chicken gut microbiome revealed by metagenomics and culture.</title>
        <authorList>
            <person name="Gilroy R."/>
            <person name="Ravi A."/>
            <person name="Getino M."/>
            <person name="Pursley I."/>
            <person name="Horton D.L."/>
            <person name="Alikhan N.F."/>
            <person name="Baker D."/>
            <person name="Gharbi K."/>
            <person name="Hall N."/>
            <person name="Watson M."/>
            <person name="Adriaenssens E.M."/>
            <person name="Foster-Nyarko E."/>
            <person name="Jarju S."/>
            <person name="Secka A."/>
            <person name="Antonio M."/>
            <person name="Oren A."/>
            <person name="Chaudhuri R.R."/>
            <person name="La Ragione R."/>
            <person name="Hildebrand F."/>
            <person name="Pallen M.J."/>
        </authorList>
    </citation>
    <scope>NUCLEOTIDE SEQUENCE</scope>
    <source>
        <strain evidence="3">ChiGjej4B4-12881</strain>
    </source>
</reference>
<dbReference type="EMBL" id="DXEU01000192">
    <property type="protein sequence ID" value="HIX53227.1"/>
    <property type="molecule type" value="Genomic_DNA"/>
</dbReference>
<reference evidence="3" key="2">
    <citation type="submission" date="2021-04" db="EMBL/GenBank/DDBJ databases">
        <authorList>
            <person name="Gilroy R."/>
        </authorList>
    </citation>
    <scope>NUCLEOTIDE SEQUENCE</scope>
    <source>
        <strain evidence="3">ChiGjej4B4-12881</strain>
    </source>
</reference>
<dbReference type="GO" id="GO:0080146">
    <property type="term" value="F:L-cysteine desulfhydrase activity"/>
    <property type="evidence" value="ECO:0007669"/>
    <property type="project" value="TreeGrafter"/>
</dbReference>